<keyword evidence="1 5" id="KW-0346">Stress response</keyword>
<comment type="similarity">
    <text evidence="2 3">Belongs to the small heat shock protein (HSP20) family.</text>
</comment>
<dbReference type="PROSITE" id="PS01031">
    <property type="entry name" value="SHSP"/>
    <property type="match status" value="1"/>
</dbReference>
<dbReference type="InterPro" id="IPR008978">
    <property type="entry name" value="HSP20-like_chaperone"/>
</dbReference>
<protein>
    <submittedName>
        <fullName evidence="5">Heat shock protein Hsp20 domain-containing protein</fullName>
    </submittedName>
</protein>
<dbReference type="AlphaFoldDB" id="F4PUY0"/>
<dbReference type="KEGG" id="dfa:DFA_01828"/>
<dbReference type="InterPro" id="IPR031107">
    <property type="entry name" value="Small_HSP"/>
</dbReference>
<name>F4PUY0_CACFS</name>
<dbReference type="STRING" id="1054147.F4PUY0"/>
<evidence type="ECO:0000256" key="1">
    <source>
        <dbReference type="ARBA" id="ARBA00023016"/>
    </source>
</evidence>
<gene>
    <name evidence="5" type="primary">hspK</name>
    <name evidence="5" type="ORF">DFA_01828</name>
</gene>
<sequence>MATTVIFNPHKEMKKLQRKLFENGGSGGQGSSPSRINIWRPVVDIKENDTDIVIVFELPGLNKENVTIDVSKDISTIIISGEKKFNKKDETEKCHRIESSYGKFIRSYRLPPGTDPAKIKASMNDGILEIQIPKEKMEKMKIPIASKL</sequence>
<evidence type="ECO:0000256" key="2">
    <source>
        <dbReference type="PROSITE-ProRule" id="PRU00285"/>
    </source>
</evidence>
<accession>F4PUY0</accession>
<reference evidence="6" key="1">
    <citation type="journal article" date="2011" name="Genome Res.">
        <title>Phylogeny-wide analysis of social amoeba genomes highlights ancient origins for complex intercellular communication.</title>
        <authorList>
            <person name="Heidel A.J."/>
            <person name="Lawal H.M."/>
            <person name="Felder M."/>
            <person name="Schilde C."/>
            <person name="Helps N.R."/>
            <person name="Tunggal B."/>
            <person name="Rivero F."/>
            <person name="John U."/>
            <person name="Schleicher M."/>
            <person name="Eichinger L."/>
            <person name="Platzer M."/>
            <person name="Noegel A.A."/>
            <person name="Schaap P."/>
            <person name="Gloeckner G."/>
        </authorList>
    </citation>
    <scope>NUCLEOTIDE SEQUENCE [LARGE SCALE GENOMIC DNA]</scope>
    <source>
        <strain evidence="6">SH3</strain>
    </source>
</reference>
<organism evidence="5 6">
    <name type="scientific">Cavenderia fasciculata</name>
    <name type="common">Slime mold</name>
    <name type="synonym">Dictyostelium fasciculatum</name>
    <dbReference type="NCBI Taxonomy" id="261658"/>
    <lineage>
        <taxon>Eukaryota</taxon>
        <taxon>Amoebozoa</taxon>
        <taxon>Evosea</taxon>
        <taxon>Eumycetozoa</taxon>
        <taxon>Dictyostelia</taxon>
        <taxon>Acytosteliales</taxon>
        <taxon>Cavenderiaceae</taxon>
        <taxon>Cavenderia</taxon>
    </lineage>
</organism>
<evidence type="ECO:0000313" key="5">
    <source>
        <dbReference type="EMBL" id="EGG21942.1"/>
    </source>
</evidence>
<dbReference type="OrthoDB" id="1431247at2759"/>
<proteinExistence type="inferred from homology"/>
<dbReference type="EMBL" id="GL883010">
    <property type="protein sequence ID" value="EGG21942.1"/>
    <property type="molecule type" value="Genomic_DNA"/>
</dbReference>
<keyword evidence="6" id="KW-1185">Reference proteome</keyword>
<feature type="domain" description="SHSP" evidence="4">
    <location>
        <begin position="33"/>
        <end position="148"/>
    </location>
</feature>
<evidence type="ECO:0000256" key="3">
    <source>
        <dbReference type="RuleBase" id="RU003616"/>
    </source>
</evidence>
<evidence type="ECO:0000259" key="4">
    <source>
        <dbReference type="PROSITE" id="PS01031"/>
    </source>
</evidence>
<dbReference type="GeneID" id="14874140"/>
<dbReference type="RefSeq" id="XP_004359793.1">
    <property type="nucleotide sequence ID" value="XM_004359736.1"/>
</dbReference>
<dbReference type="SUPFAM" id="SSF49764">
    <property type="entry name" value="HSP20-like chaperones"/>
    <property type="match status" value="1"/>
</dbReference>
<dbReference type="Pfam" id="PF00011">
    <property type="entry name" value="HSP20"/>
    <property type="match status" value="1"/>
</dbReference>
<dbReference type="Gene3D" id="2.60.40.790">
    <property type="match status" value="1"/>
</dbReference>
<evidence type="ECO:0000313" key="6">
    <source>
        <dbReference type="Proteomes" id="UP000007797"/>
    </source>
</evidence>
<dbReference type="OMA" id="DICETPQ"/>
<dbReference type="Proteomes" id="UP000007797">
    <property type="component" value="Unassembled WGS sequence"/>
</dbReference>
<dbReference type="PANTHER" id="PTHR11527">
    <property type="entry name" value="HEAT-SHOCK PROTEIN 20 FAMILY MEMBER"/>
    <property type="match status" value="1"/>
</dbReference>
<dbReference type="CDD" id="cd06464">
    <property type="entry name" value="ACD_sHsps-like"/>
    <property type="match status" value="1"/>
</dbReference>
<dbReference type="InterPro" id="IPR002068">
    <property type="entry name" value="A-crystallin/Hsp20_dom"/>
</dbReference>